<reference evidence="2" key="1">
    <citation type="submission" date="2015-05" db="EMBL/GenBank/DDBJ databases">
        <title>Draft genome sequencing of a biphenyl-degrading bacterium, Pseudomonas balearica KF707 (=NBRC110670).</title>
        <authorList>
            <person name="Kimura N."/>
            <person name="Hirose J."/>
            <person name="Watanabe T."/>
            <person name="Suenaga H."/>
            <person name="Fujihara H."/>
            <person name="Noguchi M."/>
            <person name="Hashimoto M."/>
            <person name="Shimodaira J."/>
            <person name="Tsuchikane K."/>
            <person name="Hosoyama A."/>
            <person name="Yamazoe A."/>
            <person name="Fujita N."/>
            <person name="Furukawa K."/>
        </authorList>
    </citation>
    <scope>NUCLEOTIDE SEQUENCE [LARGE SCALE GENOMIC DNA]</scope>
    <source>
        <strain evidence="2">DSM 10086 / NBRC 110670 / KF707</strain>
    </source>
</reference>
<keyword evidence="2" id="KW-1185">Reference proteome</keyword>
<reference evidence="1 2" key="2">
    <citation type="journal article" date="2017" name="Int. J. Syst. Evol. Microbiol.">
        <title>Pseudomonas furukawaii sp. nov., a polychlorinated biphenyl-degrading bacterium isolated from biphenyl-contaminated soil in Japan.</title>
        <authorList>
            <person name="Kimura N."/>
            <person name="Watanabe T."/>
            <person name="Suenaga H."/>
            <person name="Fujihara H."/>
            <person name="Futagami T."/>
            <person name="Goto M."/>
            <person name="Hanada S."/>
            <person name="Hirose J."/>
        </authorList>
    </citation>
    <scope>NUCLEOTIDE SEQUENCE [LARGE SCALE GENOMIC DNA]</scope>
    <source>
        <strain evidence="2">DSM 10086 / NBRC 110670 / KF707</strain>
    </source>
</reference>
<evidence type="ECO:0000313" key="2">
    <source>
        <dbReference type="Proteomes" id="UP000218554"/>
    </source>
</evidence>
<proteinExistence type="predicted"/>
<dbReference type="KEGG" id="pfuw:KF707C_26840"/>
<name>A0AAD1C068_METFU</name>
<accession>A0AAD1C068</accession>
<dbReference type="AlphaFoldDB" id="A0AAD1C068"/>
<sequence length="45" mass="4784">MFCPIPWTCGIPMAVPVDIVLWAVATTGIADTAVPPPTEPEFWAA</sequence>
<evidence type="ECO:0000313" key="1">
    <source>
        <dbReference type="EMBL" id="BAU74372.1"/>
    </source>
</evidence>
<dbReference type="EMBL" id="AP014862">
    <property type="protein sequence ID" value="BAU74372.1"/>
    <property type="molecule type" value="Genomic_DNA"/>
</dbReference>
<gene>
    <name evidence="1" type="ORF">KF707C_26840</name>
</gene>
<dbReference type="Proteomes" id="UP000218554">
    <property type="component" value="Chromosome"/>
</dbReference>
<protein>
    <submittedName>
        <fullName evidence="1">Uncharacterized protein</fullName>
    </submittedName>
</protein>
<organism evidence="1 2">
    <name type="scientific">Metapseudomonas furukawaii</name>
    <name type="common">Pseudomonas furukawaii</name>
    <dbReference type="NCBI Taxonomy" id="1149133"/>
    <lineage>
        <taxon>Bacteria</taxon>
        <taxon>Pseudomonadati</taxon>
        <taxon>Pseudomonadota</taxon>
        <taxon>Gammaproteobacteria</taxon>
        <taxon>Pseudomonadales</taxon>
        <taxon>Pseudomonadaceae</taxon>
        <taxon>Metapseudomonas</taxon>
    </lineage>
</organism>